<dbReference type="EMBL" id="BGPR01005907">
    <property type="protein sequence ID" value="GBN14485.1"/>
    <property type="molecule type" value="Genomic_DNA"/>
</dbReference>
<gene>
    <name evidence="1" type="ORF">AVEN_123395_1</name>
</gene>
<sequence>MSEHYAQSWQIRLQGKPLHKFKYIWILAKATTSTYGTESEEDLNEEEKADDESKYVREFSLKGLNESLQSIEESPVKHWRFSESNYCKNKFQKVDDAVCTKVFNIHEQQSDPDYCTHEKCEILQQL</sequence>
<evidence type="ECO:0000313" key="2">
    <source>
        <dbReference type="Proteomes" id="UP000499080"/>
    </source>
</evidence>
<dbReference type="AlphaFoldDB" id="A0A4Y2LIA5"/>
<keyword evidence="2" id="KW-1185">Reference proteome</keyword>
<evidence type="ECO:0000313" key="1">
    <source>
        <dbReference type="EMBL" id="GBN14485.1"/>
    </source>
</evidence>
<proteinExistence type="predicted"/>
<name>A0A4Y2LIA5_ARAVE</name>
<accession>A0A4Y2LIA5</accession>
<protein>
    <submittedName>
        <fullName evidence="1">Uncharacterized protein</fullName>
    </submittedName>
</protein>
<comment type="caution">
    <text evidence="1">The sequence shown here is derived from an EMBL/GenBank/DDBJ whole genome shotgun (WGS) entry which is preliminary data.</text>
</comment>
<reference evidence="1 2" key="1">
    <citation type="journal article" date="2019" name="Sci. Rep.">
        <title>Orb-weaving spider Araneus ventricosus genome elucidates the spidroin gene catalogue.</title>
        <authorList>
            <person name="Kono N."/>
            <person name="Nakamura H."/>
            <person name="Ohtoshi R."/>
            <person name="Moran D.A.P."/>
            <person name="Shinohara A."/>
            <person name="Yoshida Y."/>
            <person name="Fujiwara M."/>
            <person name="Mori M."/>
            <person name="Tomita M."/>
            <person name="Arakawa K."/>
        </authorList>
    </citation>
    <scope>NUCLEOTIDE SEQUENCE [LARGE SCALE GENOMIC DNA]</scope>
</reference>
<organism evidence="1 2">
    <name type="scientific">Araneus ventricosus</name>
    <name type="common">Orbweaver spider</name>
    <name type="synonym">Epeira ventricosa</name>
    <dbReference type="NCBI Taxonomy" id="182803"/>
    <lineage>
        <taxon>Eukaryota</taxon>
        <taxon>Metazoa</taxon>
        <taxon>Ecdysozoa</taxon>
        <taxon>Arthropoda</taxon>
        <taxon>Chelicerata</taxon>
        <taxon>Arachnida</taxon>
        <taxon>Araneae</taxon>
        <taxon>Araneomorphae</taxon>
        <taxon>Entelegynae</taxon>
        <taxon>Araneoidea</taxon>
        <taxon>Araneidae</taxon>
        <taxon>Araneus</taxon>
    </lineage>
</organism>
<dbReference type="Proteomes" id="UP000499080">
    <property type="component" value="Unassembled WGS sequence"/>
</dbReference>